<dbReference type="EMBL" id="ADBL01001519">
    <property type="status" value="NOT_ANNOTATED_CDS"/>
    <property type="molecule type" value="Genomic_DNA"/>
</dbReference>
<feature type="transmembrane region" description="Helical" evidence="1">
    <location>
        <begin position="20"/>
        <end position="39"/>
    </location>
</feature>
<sequence>MSAPNVTMVGWVDPPQQRGTYNIITSCLAVLFLCSYKCFHMNVPSPKERQAGWHKVKINKNLHVPYWPEGALWRKLIRKSKWVLLIIVAPELGVGLAASQRAEAQLQLKEALEAAPGWESWLTMSHAFYATMGGIVGENGDPVELVEYVRRLQQADFKPDDGEGERPSYFVSEADIANLSKSDTLTKMLAVGQSLYLVVQCIARRRVGLAYSLLELSTALYTVCATTMYWLWREKPYDAQHVTVFNKITLAHPRKRIKNISEDLLNIIIYPEERMVFPALLQYATATLFGGLHLLAWNWTFPDAKSSLCLWLWRGSSLGMVGLPFTIPVFMAVGAALGGPDTAWRYIISPLLIASLSLYMMCRLTIIGLVVYSLSHMPSGVYHIVPWTAYFPFIS</sequence>
<reference evidence="4" key="2">
    <citation type="submission" date="2010-05" db="EMBL/GenBank/DDBJ databases">
        <title>The genome sequence of Magnaporthe poae strain ATCC 64411.</title>
        <authorList>
            <person name="Ma L.-J."/>
            <person name="Dead R."/>
            <person name="Young S."/>
            <person name="Zeng Q."/>
            <person name="Koehrsen M."/>
            <person name="Alvarado L."/>
            <person name="Berlin A."/>
            <person name="Chapman S.B."/>
            <person name="Chen Z."/>
            <person name="Freedman E."/>
            <person name="Gellesch M."/>
            <person name="Goldberg J."/>
            <person name="Griggs A."/>
            <person name="Gujja S."/>
            <person name="Heilman E.R."/>
            <person name="Heiman D."/>
            <person name="Hepburn T."/>
            <person name="Howarth C."/>
            <person name="Jen D."/>
            <person name="Larson L."/>
            <person name="Mehta T."/>
            <person name="Neiman D."/>
            <person name="Pearson M."/>
            <person name="Roberts A."/>
            <person name="Saif S."/>
            <person name="Shea T."/>
            <person name="Shenoy N."/>
            <person name="Sisk P."/>
            <person name="Stolte C."/>
            <person name="Sykes S."/>
            <person name="Walk T."/>
            <person name="White J."/>
            <person name="Yandava C."/>
            <person name="Haas B."/>
            <person name="Nusbaum C."/>
            <person name="Birren B."/>
        </authorList>
    </citation>
    <scope>NUCLEOTIDE SEQUENCE [LARGE SCALE GENOMIC DNA]</scope>
    <source>
        <strain evidence="4">ATCC 64411 / 73-15</strain>
    </source>
</reference>
<reference evidence="3" key="4">
    <citation type="journal article" date="2015" name="G3 (Bethesda)">
        <title>Genome sequences of three phytopathogenic species of the Magnaporthaceae family of fungi.</title>
        <authorList>
            <person name="Okagaki L.H."/>
            <person name="Nunes C.C."/>
            <person name="Sailsbery J."/>
            <person name="Clay B."/>
            <person name="Brown D."/>
            <person name="John T."/>
            <person name="Oh Y."/>
            <person name="Young N."/>
            <person name="Fitzgerald M."/>
            <person name="Haas B.J."/>
            <person name="Zeng Q."/>
            <person name="Young S."/>
            <person name="Adiconis X."/>
            <person name="Fan L."/>
            <person name="Levin J.Z."/>
            <person name="Mitchell T.K."/>
            <person name="Okubara P.A."/>
            <person name="Farman M.L."/>
            <person name="Kohn L.M."/>
            <person name="Birren B."/>
            <person name="Ma L.-J."/>
            <person name="Dean R.A."/>
        </authorList>
    </citation>
    <scope>NUCLEOTIDE SEQUENCE</scope>
    <source>
        <strain evidence="3">ATCC 64411 / 73-15</strain>
    </source>
</reference>
<keyword evidence="1" id="KW-1133">Transmembrane helix</keyword>
<dbReference type="PANTHER" id="PTHR35043">
    <property type="entry name" value="TRANSCRIPTION FACTOR DOMAIN-CONTAINING PROTEIN"/>
    <property type="match status" value="1"/>
</dbReference>
<dbReference type="VEuPathDB" id="FungiDB:MAPG_06297"/>
<reference evidence="2" key="3">
    <citation type="submission" date="2011-03" db="EMBL/GenBank/DDBJ databases">
        <title>Annotation of Magnaporthe poae ATCC 64411.</title>
        <authorList>
            <person name="Ma L.-J."/>
            <person name="Dead R."/>
            <person name="Young S.K."/>
            <person name="Zeng Q."/>
            <person name="Gargeya S."/>
            <person name="Fitzgerald M."/>
            <person name="Haas B."/>
            <person name="Abouelleil A."/>
            <person name="Alvarado L."/>
            <person name="Arachchi H.M."/>
            <person name="Berlin A."/>
            <person name="Brown A."/>
            <person name="Chapman S.B."/>
            <person name="Chen Z."/>
            <person name="Dunbar C."/>
            <person name="Freedman E."/>
            <person name="Gearin G."/>
            <person name="Gellesch M."/>
            <person name="Goldberg J."/>
            <person name="Griggs A."/>
            <person name="Gujja S."/>
            <person name="Heiman D."/>
            <person name="Howarth C."/>
            <person name="Larson L."/>
            <person name="Lui A."/>
            <person name="MacDonald P.J.P."/>
            <person name="Mehta T."/>
            <person name="Montmayeur A."/>
            <person name="Murphy C."/>
            <person name="Neiman D."/>
            <person name="Pearson M."/>
            <person name="Priest M."/>
            <person name="Roberts A."/>
            <person name="Saif S."/>
            <person name="Shea T."/>
            <person name="Shenoy N."/>
            <person name="Sisk P."/>
            <person name="Stolte C."/>
            <person name="Sykes S."/>
            <person name="Yandava C."/>
            <person name="Wortman J."/>
            <person name="Nusbaum C."/>
            <person name="Birren B."/>
        </authorList>
    </citation>
    <scope>NUCLEOTIDE SEQUENCE</scope>
    <source>
        <strain evidence="2">ATCC 64411</strain>
    </source>
</reference>
<evidence type="ECO:0000313" key="3">
    <source>
        <dbReference type="EnsemblFungi" id="MAPG_06297T0"/>
    </source>
</evidence>
<dbReference type="AlphaFoldDB" id="A0A0C4E1N2"/>
<protein>
    <submittedName>
        <fullName evidence="2 3">Uncharacterized protein</fullName>
    </submittedName>
</protein>
<evidence type="ECO:0000256" key="1">
    <source>
        <dbReference type="SAM" id="Phobius"/>
    </source>
</evidence>
<dbReference type="EMBL" id="GL876970">
    <property type="protein sequence ID" value="KLU87296.1"/>
    <property type="molecule type" value="Genomic_DNA"/>
</dbReference>
<accession>A0A0C4E1N2</accession>
<dbReference type="Proteomes" id="UP000011715">
    <property type="component" value="Unassembled WGS sequence"/>
</dbReference>
<keyword evidence="1" id="KW-0812">Transmembrane</keyword>
<evidence type="ECO:0000313" key="4">
    <source>
        <dbReference type="Proteomes" id="UP000011715"/>
    </source>
</evidence>
<reference evidence="3" key="5">
    <citation type="submission" date="2015-06" db="UniProtKB">
        <authorList>
            <consortium name="EnsemblFungi"/>
        </authorList>
    </citation>
    <scope>IDENTIFICATION</scope>
    <source>
        <strain evidence="3">ATCC 64411</strain>
    </source>
</reference>
<keyword evidence="1" id="KW-0472">Membrane</keyword>
<feature type="transmembrane region" description="Helical" evidence="1">
    <location>
        <begin position="280"/>
        <end position="299"/>
    </location>
</feature>
<feature type="transmembrane region" description="Helical" evidence="1">
    <location>
        <begin position="311"/>
        <end position="337"/>
    </location>
</feature>
<gene>
    <name evidence="2" type="ORF">MAPG_06297</name>
</gene>
<feature type="transmembrane region" description="Helical" evidence="1">
    <location>
        <begin position="213"/>
        <end position="232"/>
    </location>
</feature>
<feature type="transmembrane region" description="Helical" evidence="1">
    <location>
        <begin position="343"/>
        <end position="372"/>
    </location>
</feature>
<organism evidence="3 4">
    <name type="scientific">Magnaporthiopsis poae (strain ATCC 64411 / 73-15)</name>
    <name type="common">Kentucky bluegrass fungus</name>
    <name type="synonym">Magnaporthe poae</name>
    <dbReference type="NCBI Taxonomy" id="644358"/>
    <lineage>
        <taxon>Eukaryota</taxon>
        <taxon>Fungi</taxon>
        <taxon>Dikarya</taxon>
        <taxon>Ascomycota</taxon>
        <taxon>Pezizomycotina</taxon>
        <taxon>Sordariomycetes</taxon>
        <taxon>Sordariomycetidae</taxon>
        <taxon>Magnaporthales</taxon>
        <taxon>Magnaporthaceae</taxon>
        <taxon>Magnaporthiopsis</taxon>
    </lineage>
</organism>
<reference evidence="2" key="1">
    <citation type="submission" date="2010-05" db="EMBL/GenBank/DDBJ databases">
        <title>The Genome Sequence of Magnaporthe poae strain ATCC 64411.</title>
        <authorList>
            <consortium name="The Broad Institute Genome Sequencing Platform"/>
            <consortium name="Broad Institute Genome Sequencing Center for Infectious Disease"/>
            <person name="Ma L.-J."/>
            <person name="Dead R."/>
            <person name="Young S."/>
            <person name="Zeng Q."/>
            <person name="Koehrsen M."/>
            <person name="Alvarado L."/>
            <person name="Berlin A."/>
            <person name="Chapman S.B."/>
            <person name="Chen Z."/>
            <person name="Freedman E."/>
            <person name="Gellesch M."/>
            <person name="Goldberg J."/>
            <person name="Griggs A."/>
            <person name="Gujja S."/>
            <person name="Heilman E.R."/>
            <person name="Heiman D."/>
            <person name="Hepburn T."/>
            <person name="Howarth C."/>
            <person name="Jen D."/>
            <person name="Larson L."/>
            <person name="Mehta T."/>
            <person name="Neiman D."/>
            <person name="Pearson M."/>
            <person name="Roberts A."/>
            <person name="Saif S."/>
            <person name="Shea T."/>
            <person name="Shenoy N."/>
            <person name="Sisk P."/>
            <person name="Stolte C."/>
            <person name="Sykes S."/>
            <person name="Walk T."/>
            <person name="White J."/>
            <person name="Yandava C."/>
            <person name="Haas B."/>
            <person name="Nusbaum C."/>
            <person name="Birren B."/>
        </authorList>
    </citation>
    <scope>NUCLEOTIDE SEQUENCE</scope>
    <source>
        <strain evidence="2">ATCC 64411</strain>
    </source>
</reference>
<dbReference type="OrthoDB" id="3061561at2759"/>
<name>A0A0C4E1N2_MAGP6</name>
<evidence type="ECO:0000313" key="2">
    <source>
        <dbReference type="EMBL" id="KLU87296.1"/>
    </source>
</evidence>
<dbReference type="OMA" id="LWRCASI"/>
<keyword evidence="4" id="KW-1185">Reference proteome</keyword>
<dbReference type="PANTHER" id="PTHR35043:SF8">
    <property type="entry name" value="DUF4220 DOMAIN-CONTAINING PROTEIN"/>
    <property type="match status" value="1"/>
</dbReference>
<dbReference type="eggNOG" id="ENOG502SPX8">
    <property type="taxonomic scope" value="Eukaryota"/>
</dbReference>
<dbReference type="EnsemblFungi" id="MAPG_06297T0">
    <property type="protein sequence ID" value="MAPG_06297T0"/>
    <property type="gene ID" value="MAPG_06297"/>
</dbReference>
<proteinExistence type="predicted"/>